<keyword evidence="4" id="KW-1185">Reference proteome</keyword>
<accession>A0A1H6B6L9</accession>
<dbReference type="InterPro" id="IPR002372">
    <property type="entry name" value="PQQ_rpt_dom"/>
</dbReference>
<organism evidence="3 4">
    <name type="scientific">Thermomonospora echinospora</name>
    <dbReference type="NCBI Taxonomy" id="1992"/>
    <lineage>
        <taxon>Bacteria</taxon>
        <taxon>Bacillati</taxon>
        <taxon>Actinomycetota</taxon>
        <taxon>Actinomycetes</taxon>
        <taxon>Streptosporangiales</taxon>
        <taxon>Thermomonosporaceae</taxon>
        <taxon>Thermomonospora</taxon>
    </lineage>
</organism>
<feature type="domain" description="Pyrrolo-quinoline quinone repeat" evidence="2">
    <location>
        <begin position="203"/>
        <end position="441"/>
    </location>
</feature>
<evidence type="ECO:0000313" key="3">
    <source>
        <dbReference type="EMBL" id="SEG56055.1"/>
    </source>
</evidence>
<dbReference type="RefSeq" id="WP_103938779.1">
    <property type="nucleotide sequence ID" value="NZ_FNVO01000006.1"/>
</dbReference>
<dbReference type="AlphaFoldDB" id="A0A1H6B6L9"/>
<gene>
    <name evidence="3" type="ORF">SAMN04489712_106280</name>
</gene>
<evidence type="ECO:0000256" key="1">
    <source>
        <dbReference type="SAM" id="Phobius"/>
    </source>
</evidence>
<evidence type="ECO:0000313" key="4">
    <source>
        <dbReference type="Proteomes" id="UP000236723"/>
    </source>
</evidence>
<dbReference type="Pfam" id="PF13360">
    <property type="entry name" value="PQQ_2"/>
    <property type="match status" value="1"/>
</dbReference>
<dbReference type="InterPro" id="IPR015943">
    <property type="entry name" value="WD40/YVTN_repeat-like_dom_sf"/>
</dbReference>
<proteinExistence type="predicted"/>
<dbReference type="EMBL" id="FNVO01000006">
    <property type="protein sequence ID" value="SEG56055.1"/>
    <property type="molecule type" value="Genomic_DNA"/>
</dbReference>
<reference evidence="4" key="1">
    <citation type="submission" date="2016-10" db="EMBL/GenBank/DDBJ databases">
        <authorList>
            <person name="Varghese N."/>
            <person name="Submissions S."/>
        </authorList>
    </citation>
    <scope>NUCLEOTIDE SEQUENCE [LARGE SCALE GENOMIC DNA]</scope>
    <source>
        <strain evidence="4">DSM 43163</strain>
    </source>
</reference>
<evidence type="ECO:0000259" key="2">
    <source>
        <dbReference type="Pfam" id="PF13360"/>
    </source>
</evidence>
<dbReference type="InterPro" id="IPR011047">
    <property type="entry name" value="Quinoprotein_ADH-like_sf"/>
</dbReference>
<feature type="transmembrane region" description="Helical" evidence="1">
    <location>
        <begin position="67"/>
        <end position="88"/>
    </location>
</feature>
<dbReference type="Gene3D" id="2.130.10.10">
    <property type="entry name" value="YVTN repeat-like/Quinoprotein amine dehydrogenase"/>
    <property type="match status" value="2"/>
</dbReference>
<dbReference type="SUPFAM" id="SSF50998">
    <property type="entry name" value="Quinoprotein alcohol dehydrogenase-like"/>
    <property type="match status" value="1"/>
</dbReference>
<dbReference type="OrthoDB" id="3450622at2"/>
<dbReference type="Proteomes" id="UP000236723">
    <property type="component" value="Unassembled WGS sequence"/>
</dbReference>
<protein>
    <submittedName>
        <fullName evidence="3">PQQ-like domain-containing protein</fullName>
    </submittedName>
</protein>
<feature type="transmembrane region" description="Helical" evidence="1">
    <location>
        <begin position="18"/>
        <end position="36"/>
    </location>
</feature>
<keyword evidence="1" id="KW-0812">Transmembrane</keyword>
<feature type="transmembrane region" description="Helical" evidence="1">
    <location>
        <begin position="95"/>
        <end position="118"/>
    </location>
</feature>
<keyword evidence="1" id="KW-1133">Transmembrane helix</keyword>
<keyword evidence="1" id="KW-0472">Membrane</keyword>
<name>A0A1H6B6L9_9ACTN</name>
<sequence length="523" mass="55563">MASESAGKRLARVPVKRLAIGLVAAFALGVAVTLQVRNWHALGVESGGSCGSGEGVSYGNCPRGSTLMLTLSFLSLIVTVPVAFVALVSGLKARLGLPVLAVAALLGVVPGQLLFGWLHGDVLETAWAAARERPSGVQGEGSWLHGSTVIRARFDRLSAYDLATGDVRWVYHVPAPQVLCAMSRGADGGVGLVGYGKENDMCSQVAAVNLSNGRALWTKDLAAAATEEYLRGLPPQTREQYRRPGGLTVPLSLPRGTTPDMVAVAGDVAVVQTDRLLQGFGLREGEKSWERQADERCRFDDVAGGAGQFLVEVTCAEAAPKLWAVDPADGKTRWEVPVPIRSTSANVTLLSASPAVAHVREGGQRGIDVVVSLDQSGRILATVEIDDGHRRLNTSDAGFDAAPVRGLMVQGDLLVASAQKDRGRNDLQAYGLGDGRLRWSTRVEDIEAVQAERDRVLVLVDGPRAPDLLSLSLRDGRATHLGVTRFRWLTSDVALYSQGGRYVVVSEDATSVDAFPVAVLRVK</sequence>